<dbReference type="AlphaFoldDB" id="A0A7X3S7G5"/>
<evidence type="ECO:0000313" key="2">
    <source>
        <dbReference type="Proteomes" id="UP000433101"/>
    </source>
</evidence>
<accession>A0A7X3S7G5</accession>
<protein>
    <recommendedName>
        <fullName evidence="3">ParB-like nuclease domain-containing protein</fullName>
    </recommendedName>
</protein>
<name>A0A7X3S7G5_9HYPH</name>
<reference evidence="1 2" key="1">
    <citation type="submission" date="2019-12" db="EMBL/GenBank/DDBJ databases">
        <authorList>
            <person name="Li M."/>
        </authorList>
    </citation>
    <scope>NUCLEOTIDE SEQUENCE [LARGE SCALE GENOMIC DNA]</scope>
    <source>
        <strain evidence="1 2">GBMRC 2046</strain>
    </source>
</reference>
<dbReference type="Proteomes" id="UP000433101">
    <property type="component" value="Unassembled WGS sequence"/>
</dbReference>
<evidence type="ECO:0000313" key="1">
    <source>
        <dbReference type="EMBL" id="MXN64768.1"/>
    </source>
</evidence>
<sequence>MRAEALPLNQLLLDPNNYRLQEQDNFVQIESNRFHLDRVQNGTMTRLRRENLRPLRDSIFSNGFLEIERIVVAPYEHADNKYLVIEGNRRVAALLQLKEEFEGGINVPQSVVDVFDAVPCLIADADGQDAFFREAIMGIRHVGGIKEWGGYQRAKLIADLQDTHALDPSSIAQRLGLSVQEVNRRYRAYRALQQMRDDEVYSEFATASMYPLFHEAISLPSVREWLNWNAAENEFQNEENKEIFYQLITPRNVGQDDEREPKIRTYAEVRQLREILANADARAELLRLDRDLVDAMAIATQGNMARRWRNEVAEAKSALANIPGVEIQSFGEEETQAINELIQQAQNVLEMHRRLAAQ</sequence>
<dbReference type="InterPro" id="IPR036086">
    <property type="entry name" value="ParB/Sulfiredoxin_sf"/>
</dbReference>
<dbReference type="Gene3D" id="3.90.1530.10">
    <property type="entry name" value="Conserved hypothetical protein from pyrococcus furiosus pfu- 392566-001, ParB domain"/>
    <property type="match status" value="1"/>
</dbReference>
<evidence type="ECO:0008006" key="3">
    <source>
        <dbReference type="Google" id="ProtNLM"/>
    </source>
</evidence>
<dbReference type="RefSeq" id="WP_160775019.1">
    <property type="nucleotide sequence ID" value="NZ_WUMV01000003.1"/>
</dbReference>
<proteinExistence type="predicted"/>
<comment type="caution">
    <text evidence="1">The sequence shown here is derived from an EMBL/GenBank/DDBJ whole genome shotgun (WGS) entry which is preliminary data.</text>
</comment>
<dbReference type="EMBL" id="WUMV01000003">
    <property type="protein sequence ID" value="MXN64768.1"/>
    <property type="molecule type" value="Genomic_DNA"/>
</dbReference>
<gene>
    <name evidence="1" type="ORF">GR183_07605</name>
</gene>
<keyword evidence="2" id="KW-1185">Reference proteome</keyword>
<organism evidence="1 2">
    <name type="scientific">Stappia sediminis</name>
    <dbReference type="NCBI Taxonomy" id="2692190"/>
    <lineage>
        <taxon>Bacteria</taxon>
        <taxon>Pseudomonadati</taxon>
        <taxon>Pseudomonadota</taxon>
        <taxon>Alphaproteobacteria</taxon>
        <taxon>Hyphomicrobiales</taxon>
        <taxon>Stappiaceae</taxon>
        <taxon>Stappia</taxon>
    </lineage>
</organism>
<dbReference type="SUPFAM" id="SSF110849">
    <property type="entry name" value="ParB/Sulfiredoxin"/>
    <property type="match status" value="1"/>
</dbReference>